<dbReference type="EMBL" id="UPTC01001700">
    <property type="protein sequence ID" value="VBB32410.1"/>
    <property type="molecule type" value="Genomic_DNA"/>
</dbReference>
<gene>
    <name evidence="2" type="ORF">NAV_LOCUS7201</name>
</gene>
<dbReference type="AlphaFoldDB" id="A0A498SKJ2"/>
<feature type="chain" id="PRO_5019761550" evidence="1">
    <location>
        <begin position="18"/>
        <end position="114"/>
    </location>
</feature>
<evidence type="ECO:0000313" key="2">
    <source>
        <dbReference type="EMBL" id="VBB32410.1"/>
    </source>
</evidence>
<protein>
    <submittedName>
        <fullName evidence="2">Uncharacterized protein</fullName>
    </submittedName>
</protein>
<evidence type="ECO:0000313" key="3">
    <source>
        <dbReference type="Proteomes" id="UP000276991"/>
    </source>
</evidence>
<sequence>MNCIQTCYLLLLGCSFAVEINRTNIQNNTTYANATKLMQLVNDIKLYLKKLYELNEYFPEEFVKGKDKIDEIEQDARKMLETINHIRNIWDDEEYKKNMAMICEMSDEKQNIQV</sequence>
<keyword evidence="3" id="KW-1185">Reference proteome</keyword>
<keyword evidence="1" id="KW-0732">Signal</keyword>
<name>A0A498SKJ2_ACAVI</name>
<dbReference type="Proteomes" id="UP000276991">
    <property type="component" value="Unassembled WGS sequence"/>
</dbReference>
<accession>A0A498SKJ2</accession>
<evidence type="ECO:0000256" key="1">
    <source>
        <dbReference type="SAM" id="SignalP"/>
    </source>
</evidence>
<feature type="signal peptide" evidence="1">
    <location>
        <begin position="1"/>
        <end position="17"/>
    </location>
</feature>
<reference evidence="2 3" key="1">
    <citation type="submission" date="2018-08" db="EMBL/GenBank/DDBJ databases">
        <authorList>
            <person name="Laetsch R D."/>
            <person name="Stevens L."/>
            <person name="Kumar S."/>
            <person name="Blaxter L. M."/>
        </authorList>
    </citation>
    <scope>NUCLEOTIDE SEQUENCE [LARGE SCALE GENOMIC DNA]</scope>
</reference>
<organism evidence="2 3">
    <name type="scientific">Acanthocheilonema viteae</name>
    <name type="common">Filarial nematode worm</name>
    <name type="synonym">Dipetalonema viteae</name>
    <dbReference type="NCBI Taxonomy" id="6277"/>
    <lineage>
        <taxon>Eukaryota</taxon>
        <taxon>Metazoa</taxon>
        <taxon>Ecdysozoa</taxon>
        <taxon>Nematoda</taxon>
        <taxon>Chromadorea</taxon>
        <taxon>Rhabditida</taxon>
        <taxon>Spirurina</taxon>
        <taxon>Spiruromorpha</taxon>
        <taxon>Filarioidea</taxon>
        <taxon>Onchocercidae</taxon>
        <taxon>Acanthocheilonema</taxon>
    </lineage>
</organism>
<proteinExistence type="predicted"/>
<dbReference type="OrthoDB" id="5845192at2759"/>